<feature type="region of interest" description="Disordered" evidence="6">
    <location>
        <begin position="833"/>
        <end position="874"/>
    </location>
</feature>
<evidence type="ECO:0000256" key="1">
    <source>
        <dbReference type="ARBA" id="ARBA00004141"/>
    </source>
</evidence>
<dbReference type="PROSITE" id="PS51382">
    <property type="entry name" value="SPX"/>
    <property type="match status" value="1"/>
</dbReference>
<feature type="domain" description="SPX" evidence="9">
    <location>
        <begin position="1"/>
        <end position="392"/>
    </location>
</feature>
<dbReference type="PROSITE" id="PS51380">
    <property type="entry name" value="EXS"/>
    <property type="match status" value="1"/>
</dbReference>
<evidence type="ECO:0000256" key="3">
    <source>
        <dbReference type="ARBA" id="ARBA00022692"/>
    </source>
</evidence>
<keyword evidence="11" id="KW-1185">Reference proteome</keyword>
<evidence type="ECO:0000313" key="10">
    <source>
        <dbReference type="EMBL" id="CAL1699594.1"/>
    </source>
</evidence>
<feature type="region of interest" description="Disordered" evidence="6">
    <location>
        <begin position="107"/>
        <end position="130"/>
    </location>
</feature>
<evidence type="ECO:0000259" key="8">
    <source>
        <dbReference type="PROSITE" id="PS51380"/>
    </source>
</evidence>
<feature type="region of interest" description="Disordered" evidence="6">
    <location>
        <begin position="275"/>
        <end position="353"/>
    </location>
</feature>
<accession>A0ABP1CYM8</accession>
<feature type="transmembrane region" description="Helical" evidence="7">
    <location>
        <begin position="712"/>
        <end position="738"/>
    </location>
</feature>
<organism evidence="10 11">
    <name type="scientific">Somion occarium</name>
    <dbReference type="NCBI Taxonomy" id="3059160"/>
    <lineage>
        <taxon>Eukaryota</taxon>
        <taxon>Fungi</taxon>
        <taxon>Dikarya</taxon>
        <taxon>Basidiomycota</taxon>
        <taxon>Agaricomycotina</taxon>
        <taxon>Agaricomycetes</taxon>
        <taxon>Polyporales</taxon>
        <taxon>Cerrenaceae</taxon>
        <taxon>Somion</taxon>
    </lineage>
</organism>
<sequence>MKFARYLEETQVPEWKKAYIDYRGLKKRITAIRKAKENRPASPIIDSQIVTTHSAAAGDLQPAASPTSFGDFKDEVMIQHEVMPDALDSPIEIPSPVAICGRTRFENSPCDSSSTHGEVDPSTTQARSFSHPPIHETEMTQRPEHPRVNTLNIGILPRLRRRSIARAPGSLRRTNRGRWELARSTSVSWDMEKNIPMMELLPALNTVQKAFFEKLDAQLDKVETFYVGREKEMKTRVNTLKIQLQELKDHRRLYHEAQQHSSWLPIKIPLIHNTAPLSASRTPSISNPRKRRRYKADDSTSPKGKESYNDSRVDVNKQLEEDVEHLTNGESSGESGTAKRVKGRQRNGNMNTNGQLDLQLKMLSRLGDPQQLPALKKFEKVAKIPAQQAYTVEKIEPNAFASSAVVQGMLKELENLYAARFTHGDKKRAVQRLRGGIDHRNHHFGTFRSGLFLGLAIPALVDGLYLSFQPDTREAIPAWDGLLFVYSIFLVPVVFALLVGLNLQVWAASRINYVFIFELDLRTKLDHREYYEMPAFLFSTLCYAFWLSFARIGSHTVSPTIWPLLWLLLAALYVINPLPLSFKASRWWLVRNVGRLLTSGTHRVEFTDFWMGDQFCSLVFTLSNLYFVACAYSGGLDVDWQRCTSKNQHWGVPFVLAALPLLVRTVQSIKRWFDSRLITHLINGGKYATGILYYLFYFNWRHQGGADRGGSFVVWCLFGTLYSVYAAAWDLLMDWSLLRPHVNPLLLRPELLYRNVVPVYYFAIITNVLIRFIWIFYIPEKGPDFLIRTFIAGMLEALRRWQWNFFRLENEHLGNVDQYRVTREVPLPYSFDDAVLDSDDEDERKSQSNRPWRKAQKARANGEDEDSSDQTQHD</sequence>
<comment type="similarity">
    <text evidence="2">Belongs to the SYG1 (TC 2.A.94) family.</text>
</comment>
<feature type="compositionally biased region" description="Basic and acidic residues" evidence="6">
    <location>
        <begin position="295"/>
        <end position="327"/>
    </location>
</feature>
<evidence type="ECO:0000256" key="5">
    <source>
        <dbReference type="ARBA" id="ARBA00023136"/>
    </source>
</evidence>
<feature type="transmembrane region" description="Helical" evidence="7">
    <location>
        <begin position="530"/>
        <end position="549"/>
    </location>
</feature>
<gene>
    <name evidence="10" type="ORF">GFSPODELE1_LOCUS2751</name>
</gene>
<feature type="transmembrane region" description="Helical" evidence="7">
    <location>
        <begin position="758"/>
        <end position="778"/>
    </location>
</feature>
<name>A0ABP1CYM8_9APHY</name>
<evidence type="ECO:0000313" key="11">
    <source>
        <dbReference type="Proteomes" id="UP001497453"/>
    </source>
</evidence>
<evidence type="ECO:0008006" key="12">
    <source>
        <dbReference type="Google" id="ProtNLM"/>
    </source>
</evidence>
<feature type="transmembrane region" description="Helical" evidence="7">
    <location>
        <begin position="681"/>
        <end position="700"/>
    </location>
</feature>
<comment type="subcellular location">
    <subcellularLocation>
        <location evidence="1">Membrane</location>
        <topology evidence="1">Multi-pass membrane protein</topology>
    </subcellularLocation>
</comment>
<evidence type="ECO:0000256" key="7">
    <source>
        <dbReference type="SAM" id="Phobius"/>
    </source>
</evidence>
<dbReference type="InterPro" id="IPR004342">
    <property type="entry name" value="EXS_C"/>
</dbReference>
<dbReference type="Pfam" id="PF03105">
    <property type="entry name" value="SPX"/>
    <property type="match status" value="1"/>
</dbReference>
<feature type="domain" description="EXS" evidence="8">
    <location>
        <begin position="644"/>
        <end position="839"/>
    </location>
</feature>
<dbReference type="PANTHER" id="PTHR10783">
    <property type="entry name" value="XENOTROPIC AND POLYTROPIC RETROVIRUS RECEPTOR 1-RELATED"/>
    <property type="match status" value="1"/>
</dbReference>
<evidence type="ECO:0000256" key="6">
    <source>
        <dbReference type="SAM" id="MobiDB-lite"/>
    </source>
</evidence>
<feature type="transmembrane region" description="Helical" evidence="7">
    <location>
        <begin position="650"/>
        <end position="669"/>
    </location>
</feature>
<evidence type="ECO:0000259" key="9">
    <source>
        <dbReference type="PROSITE" id="PS51382"/>
    </source>
</evidence>
<feature type="compositionally biased region" description="Polar residues" evidence="6">
    <location>
        <begin position="109"/>
        <end position="128"/>
    </location>
</feature>
<feature type="compositionally biased region" description="Polar residues" evidence="6">
    <location>
        <begin position="275"/>
        <end position="287"/>
    </location>
</feature>
<feature type="transmembrane region" description="Helical" evidence="7">
    <location>
        <begin position="483"/>
        <end position="509"/>
    </location>
</feature>
<proteinExistence type="inferred from homology"/>
<feature type="transmembrane region" description="Helical" evidence="7">
    <location>
        <begin position="450"/>
        <end position="468"/>
    </location>
</feature>
<dbReference type="EMBL" id="OZ037954">
    <property type="protein sequence ID" value="CAL1699594.1"/>
    <property type="molecule type" value="Genomic_DNA"/>
</dbReference>
<keyword evidence="5 7" id="KW-0472">Membrane</keyword>
<reference evidence="11" key="1">
    <citation type="submission" date="2024-04" db="EMBL/GenBank/DDBJ databases">
        <authorList>
            <person name="Shaw F."/>
            <person name="Minotto A."/>
        </authorList>
    </citation>
    <scope>NUCLEOTIDE SEQUENCE [LARGE SCALE GENOMIC DNA]</scope>
</reference>
<dbReference type="PANTHER" id="PTHR10783:SF103">
    <property type="entry name" value="SOLUTE CARRIER FAMILY 53 MEMBER 1"/>
    <property type="match status" value="1"/>
</dbReference>
<dbReference type="InterPro" id="IPR004331">
    <property type="entry name" value="SPX_dom"/>
</dbReference>
<keyword evidence="3 7" id="KW-0812">Transmembrane</keyword>
<evidence type="ECO:0000256" key="2">
    <source>
        <dbReference type="ARBA" id="ARBA00009665"/>
    </source>
</evidence>
<evidence type="ECO:0000256" key="4">
    <source>
        <dbReference type="ARBA" id="ARBA00022989"/>
    </source>
</evidence>
<dbReference type="Proteomes" id="UP001497453">
    <property type="component" value="Chromosome 11"/>
</dbReference>
<feature type="transmembrane region" description="Helical" evidence="7">
    <location>
        <begin position="561"/>
        <end position="582"/>
    </location>
</feature>
<keyword evidence="4 7" id="KW-1133">Transmembrane helix</keyword>
<dbReference type="Pfam" id="PF03124">
    <property type="entry name" value="EXS"/>
    <property type="match status" value="1"/>
</dbReference>
<protein>
    <recommendedName>
        <fullName evidence="12">Phosphate transporter PHO1</fullName>
    </recommendedName>
</protein>